<comment type="caution">
    <text evidence="3">The sequence shown here is derived from an EMBL/GenBank/DDBJ whole genome shotgun (WGS) entry which is preliminary data.</text>
</comment>
<accession>A0ABV8V7I1</accession>
<feature type="chain" id="PRO_5045691882" evidence="1">
    <location>
        <begin position="22"/>
        <end position="194"/>
    </location>
</feature>
<keyword evidence="1" id="KW-0732">Signal</keyword>
<dbReference type="SUPFAM" id="SSF101874">
    <property type="entry name" value="YceI-like"/>
    <property type="match status" value="1"/>
</dbReference>
<protein>
    <submittedName>
        <fullName evidence="3">YceI family protein</fullName>
    </submittedName>
</protein>
<reference evidence="4" key="1">
    <citation type="journal article" date="2019" name="Int. J. Syst. Evol. Microbiol.">
        <title>The Global Catalogue of Microorganisms (GCM) 10K type strain sequencing project: providing services to taxonomists for standard genome sequencing and annotation.</title>
        <authorList>
            <consortium name="The Broad Institute Genomics Platform"/>
            <consortium name="The Broad Institute Genome Sequencing Center for Infectious Disease"/>
            <person name="Wu L."/>
            <person name="Ma J."/>
        </authorList>
    </citation>
    <scope>NUCLEOTIDE SEQUENCE [LARGE SCALE GENOMIC DNA]</scope>
    <source>
        <strain evidence="4">CECT 8570</strain>
    </source>
</reference>
<dbReference type="Gene3D" id="2.40.128.110">
    <property type="entry name" value="Lipid/polyisoprenoid-binding, YceI-like"/>
    <property type="match status" value="1"/>
</dbReference>
<dbReference type="SMART" id="SM00867">
    <property type="entry name" value="YceI"/>
    <property type="match status" value="1"/>
</dbReference>
<gene>
    <name evidence="3" type="ORF">ACFOX3_11825</name>
</gene>
<evidence type="ECO:0000259" key="2">
    <source>
        <dbReference type="SMART" id="SM00867"/>
    </source>
</evidence>
<proteinExistence type="predicted"/>
<dbReference type="Pfam" id="PF04264">
    <property type="entry name" value="YceI"/>
    <property type="match status" value="1"/>
</dbReference>
<feature type="signal peptide" evidence="1">
    <location>
        <begin position="1"/>
        <end position="21"/>
    </location>
</feature>
<evidence type="ECO:0000313" key="3">
    <source>
        <dbReference type="EMBL" id="MFC4362994.1"/>
    </source>
</evidence>
<organism evidence="3 4">
    <name type="scientific">Simiduia curdlanivorans</name>
    <dbReference type="NCBI Taxonomy" id="1492769"/>
    <lineage>
        <taxon>Bacteria</taxon>
        <taxon>Pseudomonadati</taxon>
        <taxon>Pseudomonadota</taxon>
        <taxon>Gammaproteobacteria</taxon>
        <taxon>Cellvibrionales</taxon>
        <taxon>Cellvibrionaceae</taxon>
        <taxon>Simiduia</taxon>
    </lineage>
</organism>
<dbReference type="PIRSF" id="PIRSF029811">
    <property type="entry name" value="UCP029811"/>
    <property type="match status" value="1"/>
</dbReference>
<dbReference type="InterPro" id="IPR027016">
    <property type="entry name" value="UCP029811"/>
</dbReference>
<name>A0ABV8V7I1_9GAMM</name>
<keyword evidence="4" id="KW-1185">Reference proteome</keyword>
<dbReference type="InterPro" id="IPR036761">
    <property type="entry name" value="TTHA0802/YceI-like_sf"/>
</dbReference>
<dbReference type="Proteomes" id="UP001595840">
    <property type="component" value="Unassembled WGS sequence"/>
</dbReference>
<feature type="domain" description="Lipid/polyisoprenoid-binding YceI-like" evidence="2">
    <location>
        <begin position="22"/>
        <end position="191"/>
    </location>
</feature>
<evidence type="ECO:0000313" key="4">
    <source>
        <dbReference type="Proteomes" id="UP001595840"/>
    </source>
</evidence>
<sequence length="194" mass="20933">MKWIVNALFVLAASVSVNCLADWTLNAEHSQLHVVSVKNAAMAEVHQFTKLDGKVDAKGQVSVLIDLASIETQIPIRNERMQTMLFDTANFAMAKISTKVDVAKVNALKLGESMAMVLPCVVQLHGKEKTLEVAVSVVALAQGQLQVASIKPVVLALADFELIQGAQALQDIAKLNSIAVQVPVMFNLRFAKAN</sequence>
<dbReference type="InterPro" id="IPR007372">
    <property type="entry name" value="Lipid/polyisoprenoid-bd_YceI"/>
</dbReference>
<dbReference type="RefSeq" id="WP_290265320.1">
    <property type="nucleotide sequence ID" value="NZ_JAUFQG010000006.1"/>
</dbReference>
<evidence type="ECO:0000256" key="1">
    <source>
        <dbReference type="SAM" id="SignalP"/>
    </source>
</evidence>
<dbReference type="EMBL" id="JBHSCX010000014">
    <property type="protein sequence ID" value="MFC4362994.1"/>
    <property type="molecule type" value="Genomic_DNA"/>
</dbReference>